<comment type="caution">
    <text evidence="3">The sequence shown here is derived from an EMBL/GenBank/DDBJ whole genome shotgun (WGS) entry which is preliminary data.</text>
</comment>
<dbReference type="SUPFAM" id="SSF52172">
    <property type="entry name" value="CheY-like"/>
    <property type="match status" value="1"/>
</dbReference>
<dbReference type="SMART" id="SM00448">
    <property type="entry name" value="REC"/>
    <property type="match status" value="1"/>
</dbReference>
<dbReference type="GO" id="GO:0003677">
    <property type="term" value="F:DNA binding"/>
    <property type="evidence" value="ECO:0007669"/>
    <property type="project" value="UniProtKB-KW"/>
</dbReference>
<dbReference type="InterPro" id="IPR011006">
    <property type="entry name" value="CheY-like_superfamily"/>
</dbReference>
<sequence>MNLQRGTAGVLLVEDELLIACLMEDMLRELGFRNIHIASSLMQAVELLVSRVVDLGILDVNVGKDLVFPLACELKTRKVPIVFATGRAPSDLPPEWTTCPVLPKPVDMAVLTRTIGAFGF</sequence>
<dbReference type="RefSeq" id="WP_307434873.1">
    <property type="nucleotide sequence ID" value="NZ_JAUSVK010000001.1"/>
</dbReference>
<evidence type="ECO:0000256" key="1">
    <source>
        <dbReference type="PROSITE-ProRule" id="PRU00169"/>
    </source>
</evidence>
<reference evidence="3 4" key="1">
    <citation type="submission" date="2023-07" db="EMBL/GenBank/DDBJ databases">
        <title>Genomic Encyclopedia of Type Strains, Phase IV (KMG-IV): sequencing the most valuable type-strain genomes for metagenomic binning, comparative biology and taxonomic classification.</title>
        <authorList>
            <person name="Goeker M."/>
        </authorList>
    </citation>
    <scope>NUCLEOTIDE SEQUENCE [LARGE SCALE GENOMIC DNA]</scope>
    <source>
        <strain evidence="3 4">DSM 5896</strain>
    </source>
</reference>
<keyword evidence="1" id="KW-0597">Phosphoprotein</keyword>
<organism evidence="3 4">
    <name type="scientific">Labrys monachus</name>
    <dbReference type="NCBI Taxonomy" id="217067"/>
    <lineage>
        <taxon>Bacteria</taxon>
        <taxon>Pseudomonadati</taxon>
        <taxon>Pseudomonadota</taxon>
        <taxon>Alphaproteobacteria</taxon>
        <taxon>Hyphomicrobiales</taxon>
        <taxon>Xanthobacteraceae</taxon>
        <taxon>Labrys</taxon>
    </lineage>
</organism>
<feature type="modified residue" description="4-aspartylphosphate" evidence="1">
    <location>
        <position position="59"/>
    </location>
</feature>
<keyword evidence="3" id="KW-0238">DNA-binding</keyword>
<name>A0ABU0FNX5_9HYPH</name>
<accession>A0ABU0FNX5</accession>
<dbReference type="PROSITE" id="PS50110">
    <property type="entry name" value="RESPONSE_REGULATORY"/>
    <property type="match status" value="1"/>
</dbReference>
<protein>
    <submittedName>
        <fullName evidence="3">DNA-binding response OmpR family regulator</fullName>
    </submittedName>
</protein>
<dbReference type="EMBL" id="JAUSVK010000001">
    <property type="protein sequence ID" value="MDQ0395730.1"/>
    <property type="molecule type" value="Genomic_DNA"/>
</dbReference>
<dbReference type="InterPro" id="IPR001789">
    <property type="entry name" value="Sig_transdc_resp-reg_receiver"/>
</dbReference>
<evidence type="ECO:0000259" key="2">
    <source>
        <dbReference type="PROSITE" id="PS50110"/>
    </source>
</evidence>
<evidence type="ECO:0000313" key="3">
    <source>
        <dbReference type="EMBL" id="MDQ0395730.1"/>
    </source>
</evidence>
<dbReference type="Proteomes" id="UP001237448">
    <property type="component" value="Unassembled WGS sequence"/>
</dbReference>
<gene>
    <name evidence="3" type="ORF">J3R73_005522</name>
</gene>
<feature type="domain" description="Response regulatory" evidence="2">
    <location>
        <begin position="9"/>
        <end position="119"/>
    </location>
</feature>
<proteinExistence type="predicted"/>
<evidence type="ECO:0000313" key="4">
    <source>
        <dbReference type="Proteomes" id="UP001237448"/>
    </source>
</evidence>
<dbReference type="Gene3D" id="3.40.50.2300">
    <property type="match status" value="1"/>
</dbReference>
<keyword evidence="4" id="KW-1185">Reference proteome</keyword>
<dbReference type="Pfam" id="PF00072">
    <property type="entry name" value="Response_reg"/>
    <property type="match status" value="1"/>
</dbReference>